<evidence type="ECO:0000313" key="3">
    <source>
        <dbReference type="Proteomes" id="UP001054837"/>
    </source>
</evidence>
<comment type="caution">
    <text evidence="2">The sequence shown here is derived from an EMBL/GenBank/DDBJ whole genome shotgun (WGS) entry which is preliminary data.</text>
</comment>
<evidence type="ECO:0000256" key="1">
    <source>
        <dbReference type="SAM" id="MobiDB-lite"/>
    </source>
</evidence>
<protein>
    <submittedName>
        <fullName evidence="2">Uncharacterized protein</fullName>
    </submittedName>
</protein>
<feature type="region of interest" description="Disordered" evidence="1">
    <location>
        <begin position="23"/>
        <end position="55"/>
    </location>
</feature>
<sequence length="124" mass="13838">MNRELWGSLFLRLDAAGREDIETGGEKCCHSNDPEERADLELGEGRQDTDSGGRGGVCLHFGRSNSFRKLYDFTLSVVLYPLPHPGVKFKPDRLPSQPSHPCFLNQPTRCDESAWRGAKFSAVT</sequence>
<accession>A0AAV4QQ46</accession>
<keyword evidence="3" id="KW-1185">Reference proteome</keyword>
<reference evidence="2 3" key="1">
    <citation type="submission" date="2021-06" db="EMBL/GenBank/DDBJ databases">
        <title>Caerostris darwini draft genome.</title>
        <authorList>
            <person name="Kono N."/>
            <person name="Arakawa K."/>
        </authorList>
    </citation>
    <scope>NUCLEOTIDE SEQUENCE [LARGE SCALE GENOMIC DNA]</scope>
</reference>
<gene>
    <name evidence="2" type="ORF">CDAR_523421</name>
</gene>
<name>A0AAV4QQ46_9ARAC</name>
<dbReference type="EMBL" id="BPLQ01004725">
    <property type="protein sequence ID" value="GIY10190.1"/>
    <property type="molecule type" value="Genomic_DNA"/>
</dbReference>
<proteinExistence type="predicted"/>
<dbReference type="AlphaFoldDB" id="A0AAV4QQ46"/>
<evidence type="ECO:0000313" key="2">
    <source>
        <dbReference type="EMBL" id="GIY10190.1"/>
    </source>
</evidence>
<feature type="compositionally biased region" description="Basic and acidic residues" evidence="1">
    <location>
        <begin position="23"/>
        <end position="51"/>
    </location>
</feature>
<dbReference type="Proteomes" id="UP001054837">
    <property type="component" value="Unassembled WGS sequence"/>
</dbReference>
<organism evidence="2 3">
    <name type="scientific">Caerostris darwini</name>
    <dbReference type="NCBI Taxonomy" id="1538125"/>
    <lineage>
        <taxon>Eukaryota</taxon>
        <taxon>Metazoa</taxon>
        <taxon>Ecdysozoa</taxon>
        <taxon>Arthropoda</taxon>
        <taxon>Chelicerata</taxon>
        <taxon>Arachnida</taxon>
        <taxon>Araneae</taxon>
        <taxon>Araneomorphae</taxon>
        <taxon>Entelegynae</taxon>
        <taxon>Araneoidea</taxon>
        <taxon>Araneidae</taxon>
        <taxon>Caerostris</taxon>
    </lineage>
</organism>